<evidence type="ECO:0000313" key="3">
    <source>
        <dbReference type="EMBL" id="OHA02865.1"/>
    </source>
</evidence>
<gene>
    <name evidence="3" type="ORF">A3C92_00240</name>
</gene>
<dbReference type="InterPro" id="IPR029001">
    <property type="entry name" value="ITPase-like_fam"/>
</dbReference>
<organism evidence="3 4">
    <name type="scientific">Candidatus Sungbacteria bacterium RIFCSPHIGHO2_02_FULL_53_17</name>
    <dbReference type="NCBI Taxonomy" id="1802275"/>
    <lineage>
        <taxon>Bacteria</taxon>
        <taxon>Candidatus Sungiibacteriota</taxon>
    </lineage>
</organism>
<comment type="caution">
    <text evidence="3">The sequence shown here is derived from an EMBL/GenBank/DDBJ whole genome shotgun (WGS) entry which is preliminary data.</text>
</comment>
<dbReference type="PANTHER" id="PTHR11067">
    <property type="entry name" value="INOSINE TRIPHOSPHATE PYROPHOSPHATASE/HAM1 PROTEIN"/>
    <property type="match status" value="1"/>
</dbReference>
<dbReference type="EMBL" id="MHQN01000029">
    <property type="protein sequence ID" value="OHA02865.1"/>
    <property type="molecule type" value="Genomic_DNA"/>
</dbReference>
<protein>
    <recommendedName>
        <fullName evidence="5">Non-canonical purine NTP pyrophosphatase</fullName>
    </recommendedName>
</protein>
<dbReference type="GO" id="GO:0009143">
    <property type="term" value="P:nucleoside triphosphate catabolic process"/>
    <property type="evidence" value="ECO:0007669"/>
    <property type="project" value="InterPro"/>
</dbReference>
<dbReference type="CDD" id="cd00515">
    <property type="entry name" value="HAM1"/>
    <property type="match status" value="1"/>
</dbReference>
<evidence type="ECO:0008006" key="5">
    <source>
        <dbReference type="Google" id="ProtNLM"/>
    </source>
</evidence>
<reference evidence="3 4" key="1">
    <citation type="journal article" date="2016" name="Nat. Commun.">
        <title>Thousands of microbial genomes shed light on interconnected biogeochemical processes in an aquifer system.</title>
        <authorList>
            <person name="Anantharaman K."/>
            <person name="Brown C.T."/>
            <person name="Hug L.A."/>
            <person name="Sharon I."/>
            <person name="Castelle C.J."/>
            <person name="Probst A.J."/>
            <person name="Thomas B.C."/>
            <person name="Singh A."/>
            <person name="Wilkins M.J."/>
            <person name="Karaoz U."/>
            <person name="Brodie E.L."/>
            <person name="Williams K.H."/>
            <person name="Hubbard S.S."/>
            <person name="Banfield J.F."/>
        </authorList>
    </citation>
    <scope>NUCLEOTIDE SEQUENCE [LARGE SCALE GENOMIC DNA]</scope>
</reference>
<sequence length="181" mass="21015">MKKLVFVTQNKYKLEDARRLLPEFEIAHVDFDVPEIQSLDPKDIIAHKLSYAYEKIGKPCFVMDSSLLLACLNGMPGPFIKWWFEKTVGEEKTCAIATFFGERGITWINMLGYFDGRDTHYLEETLNGTLPETPRGTDGYHWDTIFIPHGETETFAEMGFERKQQYAPTKKLFHRLRDIAI</sequence>
<dbReference type="PANTHER" id="PTHR11067:SF9">
    <property type="entry name" value="INOSINE TRIPHOSPHATE PYROPHOSPHATASE"/>
    <property type="match status" value="1"/>
</dbReference>
<evidence type="ECO:0000313" key="4">
    <source>
        <dbReference type="Proteomes" id="UP000177177"/>
    </source>
</evidence>
<dbReference type="GO" id="GO:0047429">
    <property type="term" value="F:nucleoside triphosphate diphosphatase activity"/>
    <property type="evidence" value="ECO:0007669"/>
    <property type="project" value="InterPro"/>
</dbReference>
<dbReference type="SUPFAM" id="SSF52972">
    <property type="entry name" value="ITPase-like"/>
    <property type="match status" value="1"/>
</dbReference>
<dbReference type="AlphaFoldDB" id="A0A1G2KTR8"/>
<dbReference type="InterPro" id="IPR002637">
    <property type="entry name" value="RdgB/HAM1"/>
</dbReference>
<keyword evidence="2" id="KW-0378">Hydrolase</keyword>
<comment type="similarity">
    <text evidence="1">Belongs to the HAM1 NTPase family.</text>
</comment>
<name>A0A1G2KTR8_9BACT</name>
<proteinExistence type="inferred from homology"/>
<dbReference type="GO" id="GO:0005737">
    <property type="term" value="C:cytoplasm"/>
    <property type="evidence" value="ECO:0007669"/>
    <property type="project" value="TreeGrafter"/>
</dbReference>
<evidence type="ECO:0000256" key="2">
    <source>
        <dbReference type="ARBA" id="ARBA00022801"/>
    </source>
</evidence>
<dbReference type="Pfam" id="PF01725">
    <property type="entry name" value="Ham1p_like"/>
    <property type="match status" value="1"/>
</dbReference>
<accession>A0A1G2KTR8</accession>
<dbReference type="Proteomes" id="UP000177177">
    <property type="component" value="Unassembled WGS sequence"/>
</dbReference>
<dbReference type="Gene3D" id="3.90.950.10">
    <property type="match status" value="1"/>
</dbReference>
<evidence type="ECO:0000256" key="1">
    <source>
        <dbReference type="ARBA" id="ARBA00008023"/>
    </source>
</evidence>